<name>A0ABU4YD53_9HYPH</name>
<keyword evidence="3" id="KW-1185">Reference proteome</keyword>
<evidence type="ECO:0000256" key="1">
    <source>
        <dbReference type="SAM" id="MobiDB-lite"/>
    </source>
</evidence>
<dbReference type="Proteomes" id="UP001280156">
    <property type="component" value="Unassembled WGS sequence"/>
</dbReference>
<gene>
    <name evidence="2" type="ORF">RFM52_03370</name>
</gene>
<feature type="region of interest" description="Disordered" evidence="1">
    <location>
        <begin position="1"/>
        <end position="32"/>
    </location>
</feature>
<proteinExistence type="predicted"/>
<dbReference type="RefSeq" id="WP_320295573.1">
    <property type="nucleotide sequence ID" value="NZ_JAVIIU010000004.1"/>
</dbReference>
<organism evidence="2 3">
    <name type="scientific">Mesorhizobium humile</name>
    <dbReference type="NCBI Taxonomy" id="3072313"/>
    <lineage>
        <taxon>Bacteria</taxon>
        <taxon>Pseudomonadati</taxon>
        <taxon>Pseudomonadota</taxon>
        <taxon>Alphaproteobacteria</taxon>
        <taxon>Hyphomicrobiales</taxon>
        <taxon>Phyllobacteriaceae</taxon>
        <taxon>Mesorhizobium</taxon>
    </lineage>
</organism>
<protein>
    <submittedName>
        <fullName evidence="2">Uncharacterized protein</fullName>
    </submittedName>
</protein>
<evidence type="ECO:0000313" key="2">
    <source>
        <dbReference type="EMBL" id="MDX8484223.1"/>
    </source>
</evidence>
<reference evidence="2 3" key="1">
    <citation type="submission" date="2023-08" db="EMBL/GenBank/DDBJ databases">
        <title>Implementing the SeqCode for naming new Mesorhizobium species isolated from Vachellia karroo root nodules.</title>
        <authorList>
            <person name="Van Lill M."/>
        </authorList>
    </citation>
    <scope>NUCLEOTIDE SEQUENCE [LARGE SCALE GENOMIC DNA]</scope>
    <source>
        <strain evidence="2 3">VK2B</strain>
    </source>
</reference>
<dbReference type="EMBL" id="JAVIIV010000002">
    <property type="protein sequence ID" value="MDX8484223.1"/>
    <property type="molecule type" value="Genomic_DNA"/>
</dbReference>
<feature type="compositionally biased region" description="Polar residues" evidence="1">
    <location>
        <begin position="15"/>
        <end position="30"/>
    </location>
</feature>
<accession>A0ABU4YD53</accession>
<comment type="caution">
    <text evidence="2">The sequence shown here is derived from an EMBL/GenBank/DDBJ whole genome shotgun (WGS) entry which is preliminary data.</text>
</comment>
<evidence type="ECO:0000313" key="3">
    <source>
        <dbReference type="Proteomes" id="UP001280156"/>
    </source>
</evidence>
<sequence length="86" mass="9246">MSTAIAPNRIANGAEATTTGIDNRTPSQKSPPAVLSEIASAVIKPLLMHVAQNWAAVLGQRHASKQRLKARRLNPFNATRFKCGLI</sequence>